<feature type="region of interest" description="Disordered" evidence="1">
    <location>
        <begin position="30"/>
        <end position="57"/>
    </location>
</feature>
<evidence type="ECO:0000313" key="2">
    <source>
        <dbReference type="EMBL" id="KLT43213.1"/>
    </source>
</evidence>
<accession>A0A0J0XQ38</accession>
<dbReference type="AlphaFoldDB" id="A0A0J0XQ38"/>
<proteinExistence type="predicted"/>
<organism evidence="2 3">
    <name type="scientific">Cutaneotrichosporon oleaginosum</name>
    <dbReference type="NCBI Taxonomy" id="879819"/>
    <lineage>
        <taxon>Eukaryota</taxon>
        <taxon>Fungi</taxon>
        <taxon>Dikarya</taxon>
        <taxon>Basidiomycota</taxon>
        <taxon>Agaricomycotina</taxon>
        <taxon>Tremellomycetes</taxon>
        <taxon>Trichosporonales</taxon>
        <taxon>Trichosporonaceae</taxon>
        <taxon>Cutaneotrichosporon</taxon>
    </lineage>
</organism>
<evidence type="ECO:0000256" key="1">
    <source>
        <dbReference type="SAM" id="MobiDB-lite"/>
    </source>
</evidence>
<name>A0A0J0XQ38_9TREE</name>
<keyword evidence="3" id="KW-1185">Reference proteome</keyword>
<protein>
    <submittedName>
        <fullName evidence="2">Uncharacterized protein</fullName>
    </submittedName>
</protein>
<dbReference type="EMBL" id="KQ087197">
    <property type="protein sequence ID" value="KLT43213.1"/>
    <property type="molecule type" value="Genomic_DNA"/>
</dbReference>
<gene>
    <name evidence="2" type="ORF">CC85DRAFT_284771</name>
</gene>
<reference evidence="2 3" key="1">
    <citation type="submission" date="2015-03" db="EMBL/GenBank/DDBJ databases">
        <title>Genomics and transcriptomics of the oil-accumulating basidiomycete yeast T. oleaginosus allow insights into substrate utilization and the diverse evolutionary trajectories of mating systems in fungi.</title>
        <authorList>
            <consortium name="DOE Joint Genome Institute"/>
            <person name="Kourist R."/>
            <person name="Kracht O."/>
            <person name="Bracharz F."/>
            <person name="Lipzen A."/>
            <person name="Nolan M."/>
            <person name="Ohm R."/>
            <person name="Grigoriev I."/>
            <person name="Sun S."/>
            <person name="Heitman J."/>
            <person name="Bruck T."/>
            <person name="Nowrousian M."/>
        </authorList>
    </citation>
    <scope>NUCLEOTIDE SEQUENCE [LARGE SCALE GENOMIC DNA]</scope>
    <source>
        <strain evidence="2 3">IBC0246</strain>
    </source>
</reference>
<evidence type="ECO:0000313" key="3">
    <source>
        <dbReference type="Proteomes" id="UP000053611"/>
    </source>
</evidence>
<dbReference type="Proteomes" id="UP000053611">
    <property type="component" value="Unassembled WGS sequence"/>
</dbReference>
<dbReference type="RefSeq" id="XP_018279704.1">
    <property type="nucleotide sequence ID" value="XM_018422871.1"/>
</dbReference>
<dbReference type="GeneID" id="28983474"/>
<sequence length="81" mass="8641">MACIYTPAHSTPVSPSLPLTAKPAPRHSCCGQRAHGSSGEVGEGQQIGWNSGCGVGPRRVRGKAREEWVGRREVAECSQLR</sequence>